<evidence type="ECO:0000313" key="1">
    <source>
        <dbReference type="EMBL" id="PWI74516.1"/>
    </source>
</evidence>
<name>A0A2U3EJ24_PURLI</name>
<accession>A0A2U3EJ24</accession>
<dbReference type="EMBL" id="LCWV01000003">
    <property type="protein sequence ID" value="PWI74516.1"/>
    <property type="molecule type" value="Genomic_DNA"/>
</dbReference>
<sequence length="156" mass="17075">MLPKRKFSGTDSVSNNFRWKDEKVWPEEDGGRREAIGAAGGWKLLEPHVHRGRTRTAPLHPRGAEAVRRTRNMHGTSAIHPALERIAAEPACEGGPQLWPLVANLGGGHLSLCARCPYRMFRPSSPRSTGNLADGGWGTPLPPPEGVEFWLGGEAW</sequence>
<organism evidence="1 2">
    <name type="scientific">Purpureocillium lilacinum</name>
    <name type="common">Paecilomyces lilacinus</name>
    <dbReference type="NCBI Taxonomy" id="33203"/>
    <lineage>
        <taxon>Eukaryota</taxon>
        <taxon>Fungi</taxon>
        <taxon>Dikarya</taxon>
        <taxon>Ascomycota</taxon>
        <taxon>Pezizomycotina</taxon>
        <taxon>Sordariomycetes</taxon>
        <taxon>Hypocreomycetidae</taxon>
        <taxon>Hypocreales</taxon>
        <taxon>Ophiocordycipitaceae</taxon>
        <taxon>Purpureocillium</taxon>
    </lineage>
</organism>
<gene>
    <name evidence="1" type="ORF">PCL_07830</name>
</gene>
<protein>
    <submittedName>
        <fullName evidence="1">Uncharacterized protein</fullName>
    </submittedName>
</protein>
<reference evidence="1 2" key="1">
    <citation type="journal article" date="2016" name="Front. Microbiol.">
        <title>Genome and transcriptome sequences reveal the specific parasitism of the nematophagous Purpureocillium lilacinum 36-1.</title>
        <authorList>
            <person name="Xie J."/>
            <person name="Li S."/>
            <person name="Mo C."/>
            <person name="Xiao X."/>
            <person name="Peng D."/>
            <person name="Wang G."/>
            <person name="Xiao Y."/>
        </authorList>
    </citation>
    <scope>NUCLEOTIDE SEQUENCE [LARGE SCALE GENOMIC DNA]</scope>
    <source>
        <strain evidence="1 2">36-1</strain>
    </source>
</reference>
<evidence type="ECO:0000313" key="2">
    <source>
        <dbReference type="Proteomes" id="UP000245956"/>
    </source>
</evidence>
<proteinExistence type="predicted"/>
<dbReference type="AlphaFoldDB" id="A0A2U3EJ24"/>
<comment type="caution">
    <text evidence="1">The sequence shown here is derived from an EMBL/GenBank/DDBJ whole genome shotgun (WGS) entry which is preliminary data.</text>
</comment>
<dbReference type="Proteomes" id="UP000245956">
    <property type="component" value="Unassembled WGS sequence"/>
</dbReference>